<feature type="region of interest" description="Disordered" evidence="1">
    <location>
        <begin position="168"/>
        <end position="275"/>
    </location>
</feature>
<feature type="compositionally biased region" description="Polar residues" evidence="1">
    <location>
        <begin position="215"/>
        <end position="233"/>
    </location>
</feature>
<keyword evidence="2" id="KW-1185">Reference proteome</keyword>
<evidence type="ECO:0000313" key="3">
    <source>
        <dbReference type="RefSeq" id="XP_026548994.1"/>
    </source>
</evidence>
<dbReference type="AlphaFoldDB" id="A0A6J1W992"/>
<accession>A0A6J1W992</accession>
<dbReference type="Proteomes" id="UP000504612">
    <property type="component" value="Unplaced"/>
</dbReference>
<evidence type="ECO:0000256" key="1">
    <source>
        <dbReference type="SAM" id="MobiDB-lite"/>
    </source>
</evidence>
<dbReference type="KEGG" id="nss:113430797"/>
<sequence length="442" mass="45465">MAAGATIASDLSLFFSGGANLTTSSPTSSASRLSASVADAASGTETTTPAAETNKYLASSVALLYETTTEWNTVGETSLSGVATTLPTSSSPEASTGFLSSSVALLSDTTTPRRTLGETSLSGVATTLPSSSSPEASTEFLSSSVALLYETTTAWNTIGETSLSGVATTLPSSSSPEASTPVGISNVSPSSSSLEMTSISSTGFGHPSEERTTHPAESTMLSIGSTTEEMNSSPPSPQDERTSEVPSTIISITSQGESTSEKHPSSPSFTDTMKTSPLLVPLSTPRVATSTLLSTPSGVGDTTREVTTSSEAKITSWWPGSSPSSTFSLVTQDRSTSKVISTGLLSSKPGKTSLGRPAPPSTNPTSENSTTALKVLSSTTTSSSASKALPKTPARSRFILSVRLSTSLNITDPSVTHAVRKWFNQELQAKFPVFSFNLTWIG</sequence>
<feature type="compositionally biased region" description="Polar residues" evidence="1">
    <location>
        <begin position="265"/>
        <end position="275"/>
    </location>
</feature>
<feature type="compositionally biased region" description="Polar residues" evidence="1">
    <location>
        <begin position="168"/>
        <end position="178"/>
    </location>
</feature>
<feature type="region of interest" description="Disordered" evidence="1">
    <location>
        <begin position="291"/>
        <end position="312"/>
    </location>
</feature>
<reference evidence="3" key="1">
    <citation type="submission" date="2025-08" db="UniProtKB">
        <authorList>
            <consortium name="RefSeq"/>
        </authorList>
    </citation>
    <scope>IDENTIFICATION</scope>
</reference>
<protein>
    <submittedName>
        <fullName evidence="3">Mucin-5AC-like</fullName>
    </submittedName>
</protein>
<dbReference type="RefSeq" id="XP_026548994.1">
    <property type="nucleotide sequence ID" value="XM_026693209.1"/>
</dbReference>
<name>A0A6J1W992_9SAUR</name>
<gene>
    <name evidence="3" type="primary">LOC113430797</name>
</gene>
<feature type="compositionally biased region" description="Low complexity" evidence="1">
    <location>
        <begin position="185"/>
        <end position="201"/>
    </location>
</feature>
<proteinExistence type="predicted"/>
<dbReference type="GeneID" id="113430797"/>
<feature type="compositionally biased region" description="Polar residues" evidence="1">
    <location>
        <begin position="244"/>
        <end position="258"/>
    </location>
</feature>
<organism evidence="2 3">
    <name type="scientific">Notechis scutatus</name>
    <name type="common">mainland tiger snake</name>
    <dbReference type="NCBI Taxonomy" id="8663"/>
    <lineage>
        <taxon>Eukaryota</taxon>
        <taxon>Metazoa</taxon>
        <taxon>Chordata</taxon>
        <taxon>Craniata</taxon>
        <taxon>Vertebrata</taxon>
        <taxon>Euteleostomi</taxon>
        <taxon>Lepidosauria</taxon>
        <taxon>Squamata</taxon>
        <taxon>Bifurcata</taxon>
        <taxon>Unidentata</taxon>
        <taxon>Episquamata</taxon>
        <taxon>Toxicofera</taxon>
        <taxon>Serpentes</taxon>
        <taxon>Colubroidea</taxon>
        <taxon>Elapidae</taxon>
        <taxon>Hydrophiinae</taxon>
        <taxon>Notechis</taxon>
    </lineage>
</organism>
<feature type="region of interest" description="Disordered" evidence="1">
    <location>
        <begin position="343"/>
        <end position="371"/>
    </location>
</feature>
<evidence type="ECO:0000313" key="2">
    <source>
        <dbReference type="Proteomes" id="UP000504612"/>
    </source>
</evidence>